<sequence>MSLEKLIRQNKNNVYNKKKHNIETDTLGDLYNPTVNHVDRGFDYRDFETEIEKQQDSNSYDLHTGSMKEKGLINKHKIKYVSNYVNIDSSTRIRQDVYNITKYPIVSKISFKPGANPNSTDVTLYVNNTYDVGVGDKIILDGLVGKSITFRYVSPIVYYYPIVADLDADNNPAFPDNGYNRYLPYKPNYPEISNLQYPNYTYGWYYPISGKIPFYFVVVNNFAGIIRYINQLINTFYGHIPQQIFVNLRQFVITDVTSNYVREPEETSETPSTSPIFSAELICTFDPRPPDFYEEEPFITNISTGLNVITSIDINDPINNRAITGTITAGLKIVTQQAIYDNQLDNYMRIQYDPLKLQIKNDNKINISGFKGDILNSVTIFCGTTLIFLTVSNSNSANKLFNNGNGSILHIYNLYIGDNQPYGNIIQGIVPSGSGLPQRQQFGTGTNIYYYEYENKYDPSNNNPLCYKNVYLPTNIYFALDNYNIPQILDFLQLFADIGGINISSATQTNTNDFGNVSTSYLNNTHIIKNNKINNIDDGITKAYFDIELPYNFVAKTPTIFKSGIENNAPNVGTLTYTLSYYTIPSQDITLELQDYETIPLSLLNNDINNPYQLVTNTNNNITFEIPYSISSPIPDYINNNLITLGIIDTISIGNPTPSNYILELGDVFEKIVKIRMVSSCFPTSYNTFGDTNNTFYWQNIDDINIKSFSLIYPKTYTFEELKVAFSVNSKKQNINNELVISRINNEIQIQSLLSYKFISSFISLKSIVPVDAGVNSLNGVSETGELAYVLTIQHINHPFNNGDTIQIQNSRDYLYLAAIDINNIFTLTYIDTNNYSVIVNYTTIPSIITNTIQNPNAQIVWVSPFRIYFDKPNTMGNILGFHNVGGNNSITQYATTINPNTLYINEITKLNDFNKKLKLEPPAYVLMYCDEVNDNVMIVNNAISKINNRNYFFYRINMNNPNGQQLIYDTFADTPVIYSAPLRKIKKFNFSFFTPDNKPYDFDNVDHSFVLELTTIKEMPVGTEIRD</sequence>
<organism evidence="1">
    <name type="scientific">viral metagenome</name>
    <dbReference type="NCBI Taxonomy" id="1070528"/>
    <lineage>
        <taxon>unclassified sequences</taxon>
        <taxon>metagenomes</taxon>
        <taxon>organismal metagenomes</taxon>
    </lineage>
</organism>
<proteinExistence type="predicted"/>
<evidence type="ECO:0000313" key="1">
    <source>
        <dbReference type="EMBL" id="QHT21919.1"/>
    </source>
</evidence>
<accession>A0A6C0E0U6</accession>
<dbReference type="EMBL" id="MN739698">
    <property type="protein sequence ID" value="QHT21919.1"/>
    <property type="molecule type" value="Genomic_DNA"/>
</dbReference>
<dbReference type="AlphaFoldDB" id="A0A6C0E0U6"/>
<protein>
    <submittedName>
        <fullName evidence="1">Uncharacterized protein</fullName>
    </submittedName>
</protein>
<name>A0A6C0E0U6_9ZZZZ</name>
<reference evidence="1" key="1">
    <citation type="journal article" date="2020" name="Nature">
        <title>Giant virus diversity and host interactions through global metagenomics.</title>
        <authorList>
            <person name="Schulz F."/>
            <person name="Roux S."/>
            <person name="Paez-Espino D."/>
            <person name="Jungbluth S."/>
            <person name="Walsh D.A."/>
            <person name="Denef V.J."/>
            <person name="McMahon K.D."/>
            <person name="Konstantinidis K.T."/>
            <person name="Eloe-Fadrosh E.A."/>
            <person name="Kyrpides N.C."/>
            <person name="Woyke T."/>
        </authorList>
    </citation>
    <scope>NUCLEOTIDE SEQUENCE</scope>
    <source>
        <strain evidence="1">GVMAG-M-3300023179-103</strain>
    </source>
</reference>